<dbReference type="InterPro" id="IPR011047">
    <property type="entry name" value="Quinoprotein_ADH-like_sf"/>
</dbReference>
<evidence type="ECO:0000256" key="1">
    <source>
        <dbReference type="SAM" id="MobiDB-lite"/>
    </source>
</evidence>
<feature type="compositionally biased region" description="Basic and acidic residues" evidence="1">
    <location>
        <begin position="242"/>
        <end position="253"/>
    </location>
</feature>
<proteinExistence type="predicted"/>
<dbReference type="RefSeq" id="WP_141641478.1">
    <property type="nucleotide sequence ID" value="NZ_VIFM01000016.1"/>
</dbReference>
<dbReference type="OrthoDB" id="9765809at2"/>
<keyword evidence="3" id="KW-1185">Reference proteome</keyword>
<protein>
    <submittedName>
        <fullName evidence="2">Uncharacterized protein</fullName>
    </submittedName>
</protein>
<sequence>MMNQLACGHAAPLAGQWCAHLVEDEDAGYHVRFTGQGVHHDLLCEDCARVALPGQEFRSICAACQHVRLGRTSALMGIIGRPGVRTRATALHFEHREHSLPALAGQTLRGLIALGTEPRSQWLAVNEQGELLRLDLEEGSLTHTGVVGTGTLDLSAELVLHVSPCGRYVAVVNSRGAKGLVMELASGKVTMPLDRGSYHEKRCEFPVAFFRDGTRTLLAHATAWNRLDVSDPATGELLTPRESTRRGKPGEPRTQHELDYFHCGLTVSPDGNWLVDDGWVWHPVGILTAFSLRRWVHENVWESEDGPSLKQLRECSYHWDGPLCFVGPRTLAVWGFGGDVDTLLDAAMLFDVETGKLVRWFPGPRGAFRCDGNLLLVSAKDTGTTVWDVETGERLLQDSTVVPTAWHPAARRFLTVLPDGLLRESSLSGAAW</sequence>
<name>A0A540X6P2_9BACT</name>
<dbReference type="Proteomes" id="UP000315369">
    <property type="component" value="Unassembled WGS sequence"/>
</dbReference>
<dbReference type="AlphaFoldDB" id="A0A540X6P2"/>
<gene>
    <name evidence="2" type="ORF">FJV41_06210</name>
</gene>
<reference evidence="2 3" key="1">
    <citation type="submission" date="2019-06" db="EMBL/GenBank/DDBJ databases">
        <authorList>
            <person name="Livingstone P."/>
            <person name="Whitworth D."/>
        </authorList>
    </citation>
    <scope>NUCLEOTIDE SEQUENCE [LARGE SCALE GENOMIC DNA]</scope>
    <source>
        <strain evidence="2 3">AM401</strain>
    </source>
</reference>
<dbReference type="Gene3D" id="2.130.10.10">
    <property type="entry name" value="YVTN repeat-like/Quinoprotein amine dehydrogenase"/>
    <property type="match status" value="2"/>
</dbReference>
<evidence type="ECO:0000313" key="2">
    <source>
        <dbReference type="EMBL" id="TQF16872.1"/>
    </source>
</evidence>
<organism evidence="2 3">
    <name type="scientific">Myxococcus llanfairpwllgwyngyllgogerychwyrndrobwllllantysiliogogogochensis</name>
    <dbReference type="NCBI Taxonomy" id="2590453"/>
    <lineage>
        <taxon>Bacteria</taxon>
        <taxon>Pseudomonadati</taxon>
        <taxon>Myxococcota</taxon>
        <taxon>Myxococcia</taxon>
        <taxon>Myxococcales</taxon>
        <taxon>Cystobacterineae</taxon>
        <taxon>Myxococcaceae</taxon>
        <taxon>Myxococcus</taxon>
    </lineage>
</organism>
<accession>A0A540X6P2</accession>
<dbReference type="InterPro" id="IPR015943">
    <property type="entry name" value="WD40/YVTN_repeat-like_dom_sf"/>
</dbReference>
<dbReference type="SUPFAM" id="SSF50998">
    <property type="entry name" value="Quinoprotein alcohol dehydrogenase-like"/>
    <property type="match status" value="1"/>
</dbReference>
<feature type="region of interest" description="Disordered" evidence="1">
    <location>
        <begin position="234"/>
        <end position="253"/>
    </location>
</feature>
<evidence type="ECO:0000313" key="3">
    <source>
        <dbReference type="Proteomes" id="UP000315369"/>
    </source>
</evidence>
<comment type="caution">
    <text evidence="2">The sequence shown here is derived from an EMBL/GenBank/DDBJ whole genome shotgun (WGS) entry which is preliminary data.</text>
</comment>
<dbReference type="EMBL" id="VIFM01000016">
    <property type="protein sequence ID" value="TQF16872.1"/>
    <property type="molecule type" value="Genomic_DNA"/>
</dbReference>